<evidence type="ECO:0000313" key="12">
    <source>
        <dbReference type="EMBL" id="ASQ30021.1"/>
    </source>
</evidence>
<keyword evidence="6 10" id="KW-0812">Transmembrane</keyword>
<feature type="transmembrane region" description="Helical" evidence="10">
    <location>
        <begin position="58"/>
        <end position="84"/>
    </location>
</feature>
<dbReference type="PANTHER" id="PTHR35091:SF2">
    <property type="entry name" value="FLAGELLAR PROTEIN FLIL"/>
    <property type="match status" value="1"/>
</dbReference>
<keyword evidence="13" id="KW-1185">Reference proteome</keyword>
<evidence type="ECO:0000256" key="3">
    <source>
        <dbReference type="ARBA" id="ARBA00008281"/>
    </source>
</evidence>
<evidence type="ECO:0000256" key="4">
    <source>
        <dbReference type="ARBA" id="ARBA00022475"/>
    </source>
</evidence>
<comment type="subcellular location">
    <subcellularLocation>
        <location evidence="2">Cell membrane</location>
        <topology evidence="2">Single-pass membrane protein</topology>
    </subcellularLocation>
</comment>
<keyword evidence="12" id="KW-0969">Cilium</keyword>
<proteinExistence type="inferred from homology"/>
<dbReference type="EMBL" id="CP022347">
    <property type="protein sequence ID" value="ASQ30021.1"/>
    <property type="molecule type" value="Genomic_DNA"/>
</dbReference>
<dbReference type="GO" id="GO:0009425">
    <property type="term" value="C:bacterial-type flagellum basal body"/>
    <property type="evidence" value="ECO:0007669"/>
    <property type="project" value="InterPro"/>
</dbReference>
<evidence type="ECO:0000256" key="11">
    <source>
        <dbReference type="SAM" id="MobiDB-lite"/>
    </source>
</evidence>
<dbReference type="KEGG" id="cavi:CAV_0353"/>
<dbReference type="Proteomes" id="UP000201169">
    <property type="component" value="Chromosome"/>
</dbReference>
<keyword evidence="8 10" id="KW-1133">Transmembrane helix</keyword>
<evidence type="ECO:0000256" key="9">
    <source>
        <dbReference type="ARBA" id="ARBA00023136"/>
    </source>
</evidence>
<keyword evidence="5 10" id="KW-0145">Chemotaxis</keyword>
<sequence>MPLISYSLKIVFNIRLPFLCKFIAKMTKNGYNFTIFFIKKGNRVEEEAKTEEKKGSKISLVLIIVIVLFVLLLAIIGAIGYLVFSGPADEATPATEVSAQQSQSANKPKNTQNSANSRQRGSDFANIGPMFALEPFTVNLLSNSGSRYLKCSIQLEQNTELLQTELEKKTSIIRDIIIRTLTSKTYEEISTTRGKERLKDELVGRINEILNDGFIKDMYFTDFVVS</sequence>
<dbReference type="GO" id="GO:0006935">
    <property type="term" value="P:chemotaxis"/>
    <property type="evidence" value="ECO:0007669"/>
    <property type="project" value="UniProtKB-KW"/>
</dbReference>
<keyword evidence="9 10" id="KW-0472">Membrane</keyword>
<dbReference type="GO" id="GO:0005886">
    <property type="term" value="C:plasma membrane"/>
    <property type="evidence" value="ECO:0007669"/>
    <property type="project" value="UniProtKB-SubCell"/>
</dbReference>
<evidence type="ECO:0000256" key="10">
    <source>
        <dbReference type="RuleBase" id="RU364125"/>
    </source>
</evidence>
<evidence type="ECO:0000313" key="13">
    <source>
        <dbReference type="Proteomes" id="UP000201169"/>
    </source>
</evidence>
<organism evidence="12 13">
    <name type="scientific">Campylobacter avium LMG 24591</name>
    <dbReference type="NCBI Taxonomy" id="522484"/>
    <lineage>
        <taxon>Bacteria</taxon>
        <taxon>Pseudomonadati</taxon>
        <taxon>Campylobacterota</taxon>
        <taxon>Epsilonproteobacteria</taxon>
        <taxon>Campylobacterales</taxon>
        <taxon>Campylobacteraceae</taxon>
        <taxon>Campylobacter</taxon>
    </lineage>
</organism>
<dbReference type="Pfam" id="PF03748">
    <property type="entry name" value="FliL"/>
    <property type="match status" value="1"/>
</dbReference>
<keyword evidence="12" id="KW-0966">Cell projection</keyword>
<protein>
    <recommendedName>
        <fullName evidence="10">Flagellar protein FliL</fullName>
    </recommendedName>
</protein>
<name>A0A222MW81_9BACT</name>
<dbReference type="NCBIfam" id="NF006283">
    <property type="entry name" value="PRK08455.1"/>
    <property type="match status" value="1"/>
</dbReference>
<comment type="function">
    <text evidence="1 10">Controls the rotational direction of flagella during chemotaxis.</text>
</comment>
<evidence type="ECO:0000256" key="7">
    <source>
        <dbReference type="ARBA" id="ARBA00022779"/>
    </source>
</evidence>
<accession>A0A222MW81</accession>
<evidence type="ECO:0000256" key="6">
    <source>
        <dbReference type="ARBA" id="ARBA00022692"/>
    </source>
</evidence>
<keyword evidence="4 10" id="KW-1003">Cell membrane</keyword>
<keyword evidence="12" id="KW-0282">Flagellum</keyword>
<dbReference type="GO" id="GO:0071978">
    <property type="term" value="P:bacterial-type flagellum-dependent swarming motility"/>
    <property type="evidence" value="ECO:0007669"/>
    <property type="project" value="TreeGrafter"/>
</dbReference>
<gene>
    <name evidence="12" type="primary">fliL</name>
    <name evidence="12" type="ORF">CAV_0353</name>
</gene>
<dbReference type="AlphaFoldDB" id="A0A222MW81"/>
<reference evidence="12 13" key="1">
    <citation type="submission" date="2017-07" db="EMBL/GenBank/DDBJ databases">
        <title>Analysis of two Campylobacter avium genomes and identification of a novel hippuricase gene.</title>
        <authorList>
            <person name="Miller W.G."/>
            <person name="Chapman M.H."/>
            <person name="Yee E."/>
            <person name="Revez J."/>
            <person name="Bono J.L."/>
            <person name="Rossi M."/>
        </authorList>
    </citation>
    <scope>NUCLEOTIDE SEQUENCE [LARGE SCALE GENOMIC DNA]</scope>
    <source>
        <strain evidence="12 13">LMG 24591</strain>
    </source>
</reference>
<dbReference type="PANTHER" id="PTHR35091">
    <property type="entry name" value="FLAGELLAR PROTEIN FLIL"/>
    <property type="match status" value="1"/>
</dbReference>
<evidence type="ECO:0000256" key="1">
    <source>
        <dbReference type="ARBA" id="ARBA00002254"/>
    </source>
</evidence>
<comment type="similarity">
    <text evidence="3 10">Belongs to the FliL family.</text>
</comment>
<dbReference type="InterPro" id="IPR005503">
    <property type="entry name" value="FliL"/>
</dbReference>
<keyword evidence="7 10" id="KW-0283">Flagellar rotation</keyword>
<evidence type="ECO:0000256" key="2">
    <source>
        <dbReference type="ARBA" id="ARBA00004162"/>
    </source>
</evidence>
<evidence type="ECO:0000256" key="5">
    <source>
        <dbReference type="ARBA" id="ARBA00022500"/>
    </source>
</evidence>
<feature type="region of interest" description="Disordered" evidence="11">
    <location>
        <begin position="95"/>
        <end position="119"/>
    </location>
</feature>
<evidence type="ECO:0000256" key="8">
    <source>
        <dbReference type="ARBA" id="ARBA00022989"/>
    </source>
</evidence>